<comment type="caution">
    <text evidence="1">Lacks conserved residue(s) required for the propagation of feature annotation.</text>
</comment>
<comment type="caution">
    <text evidence="3">The sequence shown here is derived from an EMBL/GenBank/DDBJ whole genome shotgun (WGS) entry which is preliminary data.</text>
</comment>
<evidence type="ECO:0000256" key="2">
    <source>
        <dbReference type="SAM" id="MobiDB-lite"/>
    </source>
</evidence>
<proteinExistence type="inferred from homology"/>
<sequence>MFDILPKALASIASFLFPLFASYKALNTADPAQLTPWLMYWVVLACVVLVESWTDWILVWIPFYHYFRLFFLLYLVLPQTQGARVLYQQYIHPWITQHEAQIDEFIGSAHARMRSAGMHYLKQAIAYLRTALGLPAAEESPSAASAASNSGGISGQSYTQALLARFTLPSARWPGGAMGSAAAAHAGNTSGPAVPSSGSDFYGMLATAVGALGTATGAAGGVAAGAAASAFSRGLGLGNNDSDNMSASGTLVPPHVREADRASFLATQRDRLRTLLSALEREAAQLENEDEVLSKTSPLSRPMSSASGLSKSRSEADFEKIDAESGTEEEKPVRQRRQGASGLNESTHPSAGGRTTSGSWMPWGWRTGGGSEDSTHDAADDANTAGKSSSVEQ</sequence>
<dbReference type="Proteomes" id="UP001583186">
    <property type="component" value="Unassembled WGS sequence"/>
</dbReference>
<keyword evidence="1" id="KW-1133">Transmembrane helix</keyword>
<name>A0ABR3YKZ3_9PEZI</name>
<feature type="compositionally biased region" description="Polar residues" evidence="2">
    <location>
        <begin position="294"/>
        <end position="311"/>
    </location>
</feature>
<comment type="subcellular location">
    <subcellularLocation>
        <location evidence="1">Membrane</location>
        <topology evidence="1">Multi-pass membrane protein</topology>
    </subcellularLocation>
</comment>
<feature type="region of interest" description="Disordered" evidence="2">
    <location>
        <begin position="285"/>
        <end position="393"/>
    </location>
</feature>
<accession>A0ABR3YKZ3</accession>
<feature type="compositionally biased region" description="Polar residues" evidence="2">
    <location>
        <begin position="341"/>
        <end position="359"/>
    </location>
</feature>
<evidence type="ECO:0000256" key="1">
    <source>
        <dbReference type="RuleBase" id="RU362006"/>
    </source>
</evidence>
<reference evidence="3 4" key="1">
    <citation type="journal article" date="2024" name="IMA Fungus">
        <title>IMA Genome - F19 : A genome assembly and annotation guide to empower mycologists, including annotated draft genome sequences of Ceratocystis pirilliformis, Diaporthe australafricana, Fusarium ophioides, Paecilomyces lecythidis, and Sporothrix stenoceras.</title>
        <authorList>
            <person name="Aylward J."/>
            <person name="Wilson A.M."/>
            <person name="Visagie C.M."/>
            <person name="Spraker J."/>
            <person name="Barnes I."/>
            <person name="Buitendag C."/>
            <person name="Ceriani C."/>
            <person name="Del Mar Angel L."/>
            <person name="du Plessis D."/>
            <person name="Fuchs T."/>
            <person name="Gasser K."/>
            <person name="Kramer D."/>
            <person name="Li W."/>
            <person name="Munsamy K."/>
            <person name="Piso A."/>
            <person name="Price J.L."/>
            <person name="Sonnekus B."/>
            <person name="Thomas C."/>
            <person name="van der Nest A."/>
            <person name="van Dijk A."/>
            <person name="van Heerden A."/>
            <person name="van Vuuren N."/>
            <person name="Yilmaz N."/>
            <person name="Duong T.A."/>
            <person name="van der Merwe N.A."/>
            <person name="Wingfield M.J."/>
            <person name="Wingfield B.D."/>
        </authorList>
    </citation>
    <scope>NUCLEOTIDE SEQUENCE [LARGE SCALE GENOMIC DNA]</scope>
    <source>
        <strain evidence="3 4">CMW 5346</strain>
    </source>
</reference>
<evidence type="ECO:0000313" key="3">
    <source>
        <dbReference type="EMBL" id="KAL1888999.1"/>
    </source>
</evidence>
<dbReference type="InterPro" id="IPR004345">
    <property type="entry name" value="TB2_DP1_HVA22"/>
</dbReference>
<dbReference type="PANTHER" id="PTHR12300:SF177">
    <property type="entry name" value="PROTEIN YOP1"/>
    <property type="match status" value="1"/>
</dbReference>
<dbReference type="EMBL" id="JAWCUI010000081">
    <property type="protein sequence ID" value="KAL1888999.1"/>
    <property type="molecule type" value="Genomic_DNA"/>
</dbReference>
<organism evidence="3 4">
    <name type="scientific">Sporothrix stenoceras</name>
    <dbReference type="NCBI Taxonomy" id="5173"/>
    <lineage>
        <taxon>Eukaryota</taxon>
        <taxon>Fungi</taxon>
        <taxon>Dikarya</taxon>
        <taxon>Ascomycota</taxon>
        <taxon>Pezizomycotina</taxon>
        <taxon>Sordariomycetes</taxon>
        <taxon>Sordariomycetidae</taxon>
        <taxon>Ophiostomatales</taxon>
        <taxon>Ophiostomataceae</taxon>
        <taxon>Sporothrix</taxon>
    </lineage>
</organism>
<feature type="compositionally biased region" description="Basic and acidic residues" evidence="2">
    <location>
        <begin position="312"/>
        <end position="333"/>
    </location>
</feature>
<keyword evidence="4" id="KW-1185">Reference proteome</keyword>
<dbReference type="Pfam" id="PF03134">
    <property type="entry name" value="TB2_DP1_HVA22"/>
    <property type="match status" value="1"/>
</dbReference>
<comment type="similarity">
    <text evidence="1">Belongs to the DP1 family.</text>
</comment>
<feature type="transmembrane region" description="Helical" evidence="1">
    <location>
        <begin position="34"/>
        <end position="50"/>
    </location>
</feature>
<gene>
    <name evidence="3" type="ORF">Sste5346_009179</name>
</gene>
<evidence type="ECO:0000313" key="4">
    <source>
        <dbReference type="Proteomes" id="UP001583186"/>
    </source>
</evidence>
<keyword evidence="1" id="KW-0812">Transmembrane</keyword>
<protein>
    <recommendedName>
        <fullName evidence="1">Protein YOP1</fullName>
    </recommendedName>
</protein>
<dbReference type="PANTHER" id="PTHR12300">
    <property type="entry name" value="HVA22-LIKE PROTEINS"/>
    <property type="match status" value="1"/>
</dbReference>
<keyword evidence="1" id="KW-0472">Membrane</keyword>